<keyword evidence="12" id="KW-0496">Mitochondrion</keyword>
<organism evidence="18 20">
    <name type="scientific">Acanthoscelides obtectus</name>
    <name type="common">Bean weevil</name>
    <name type="synonym">Bruchus obtectus</name>
    <dbReference type="NCBI Taxonomy" id="200917"/>
    <lineage>
        <taxon>Eukaryota</taxon>
        <taxon>Metazoa</taxon>
        <taxon>Ecdysozoa</taxon>
        <taxon>Arthropoda</taxon>
        <taxon>Hexapoda</taxon>
        <taxon>Insecta</taxon>
        <taxon>Pterygota</taxon>
        <taxon>Neoptera</taxon>
        <taxon>Endopterygota</taxon>
        <taxon>Coleoptera</taxon>
        <taxon>Polyphaga</taxon>
        <taxon>Cucujiformia</taxon>
        <taxon>Chrysomeloidea</taxon>
        <taxon>Chrysomelidae</taxon>
        <taxon>Bruchinae</taxon>
        <taxon>Bruchini</taxon>
        <taxon>Acanthoscelides</taxon>
    </lineage>
</organism>
<feature type="transmembrane region" description="Helical" evidence="17">
    <location>
        <begin position="130"/>
        <end position="151"/>
    </location>
</feature>
<keyword evidence="13 17" id="KW-0472">Membrane</keyword>
<reference evidence="18" key="1">
    <citation type="submission" date="2022-03" db="EMBL/GenBank/DDBJ databases">
        <authorList>
            <person name="Sayadi A."/>
        </authorList>
    </citation>
    <scope>NUCLEOTIDE SEQUENCE</scope>
</reference>
<dbReference type="OrthoDB" id="193139at2759"/>
<dbReference type="PANTHER" id="PTHR10689:SF6">
    <property type="entry name" value="MICROSOMAL GLUTATHIONE S-TRANSFERASE 1"/>
    <property type="match status" value="1"/>
</dbReference>
<dbReference type="GO" id="GO:0005789">
    <property type="term" value="C:endoplasmic reticulum membrane"/>
    <property type="evidence" value="ECO:0007669"/>
    <property type="project" value="UniProtKB-SubCell"/>
</dbReference>
<feature type="transmembrane region" description="Helical" evidence="17">
    <location>
        <begin position="80"/>
        <end position="98"/>
    </location>
</feature>
<dbReference type="GO" id="GO:0004364">
    <property type="term" value="F:glutathione transferase activity"/>
    <property type="evidence" value="ECO:0007669"/>
    <property type="project" value="UniProtKB-EC"/>
</dbReference>
<evidence type="ECO:0000313" key="19">
    <source>
        <dbReference type="EMBL" id="CAH2010393.1"/>
    </source>
</evidence>
<keyword evidence="6" id="KW-0808">Transferase</keyword>
<dbReference type="GO" id="GO:0005741">
    <property type="term" value="C:mitochondrial outer membrane"/>
    <property type="evidence" value="ECO:0007669"/>
    <property type="project" value="UniProtKB-SubCell"/>
</dbReference>
<dbReference type="InterPro" id="IPR023352">
    <property type="entry name" value="MAPEG-like_dom_sf"/>
</dbReference>
<keyword evidence="11" id="KW-0007">Acetylation</keyword>
<evidence type="ECO:0000256" key="4">
    <source>
        <dbReference type="ARBA" id="ARBA00010459"/>
    </source>
</evidence>
<keyword evidence="10 17" id="KW-1133">Transmembrane helix</keyword>
<feature type="transmembrane region" description="Helical" evidence="17">
    <location>
        <begin position="20"/>
        <end position="40"/>
    </location>
</feature>
<comment type="subcellular location">
    <subcellularLocation>
        <location evidence="3">Endoplasmic reticulum membrane</location>
        <topology evidence="3">Multi-pass membrane protein</topology>
    </subcellularLocation>
    <subcellularLocation>
        <location evidence="2">Mitochondrion outer membrane</location>
    </subcellularLocation>
</comment>
<gene>
    <name evidence="18" type="ORF">ACAOBT_LOCUS22897</name>
    <name evidence="19" type="ORF">ACAOBT_LOCUS31494</name>
</gene>
<dbReference type="Gene3D" id="1.20.120.550">
    <property type="entry name" value="Membrane associated eicosanoid/glutathione metabolism-like domain"/>
    <property type="match status" value="1"/>
</dbReference>
<feature type="transmembrane region" description="Helical" evidence="17">
    <location>
        <begin position="104"/>
        <end position="123"/>
    </location>
</feature>
<protein>
    <recommendedName>
        <fullName evidence="15">Microsomal glutathione S-transferase 1</fullName>
        <ecNumber evidence="5">2.5.1.18</ecNumber>
    </recommendedName>
</protein>
<keyword evidence="8" id="KW-1000">Mitochondrion outer membrane</keyword>
<evidence type="ECO:0000256" key="3">
    <source>
        <dbReference type="ARBA" id="ARBA00004477"/>
    </source>
</evidence>
<evidence type="ECO:0000256" key="12">
    <source>
        <dbReference type="ARBA" id="ARBA00023128"/>
    </source>
</evidence>
<comment type="function">
    <text evidence="1">Conjugation of reduced glutathione to a wide number of exogenous and endogenous hydrophobic electrophiles.</text>
</comment>
<comment type="subunit">
    <text evidence="14">Homotrimer; The trimer binds only one molecule of glutathione.</text>
</comment>
<evidence type="ECO:0000313" key="18">
    <source>
        <dbReference type="EMBL" id="CAH1995881.1"/>
    </source>
</evidence>
<evidence type="ECO:0000256" key="10">
    <source>
        <dbReference type="ARBA" id="ARBA00022989"/>
    </source>
</evidence>
<dbReference type="FunFam" id="1.20.120.550:FF:000002">
    <property type="entry name" value="Microsomal glutathione S-transferase 1"/>
    <property type="match status" value="1"/>
</dbReference>
<proteinExistence type="inferred from homology"/>
<keyword evidence="9" id="KW-0256">Endoplasmic reticulum</keyword>
<keyword evidence="7 17" id="KW-0812">Transmembrane</keyword>
<keyword evidence="20" id="KW-1185">Reference proteome</keyword>
<name>A0A9P0LNG3_ACAOB</name>
<dbReference type="Pfam" id="PF01124">
    <property type="entry name" value="MAPEG"/>
    <property type="match status" value="1"/>
</dbReference>
<dbReference type="SUPFAM" id="SSF161084">
    <property type="entry name" value="MAPEG domain-like"/>
    <property type="match status" value="1"/>
</dbReference>
<evidence type="ECO:0000256" key="5">
    <source>
        <dbReference type="ARBA" id="ARBA00012452"/>
    </source>
</evidence>
<sequence>MSLKTEELFSLENPVFRAYLFYNSVLVLKMMSMSALTSFIRIRNKAFANPEDAVMYKRKPITNESVERVRRAHQNDLENIQIYFVAAFSYLMTSPSPWLAKTLFLTFTAARIAYTLVYAVVVVPQPARFLACFVGYAITGYMALQGAVHFLA</sequence>
<comment type="caution">
    <text evidence="18">The sequence shown here is derived from an EMBL/GenBank/DDBJ whole genome shotgun (WGS) entry which is preliminary data.</text>
</comment>
<evidence type="ECO:0000256" key="6">
    <source>
        <dbReference type="ARBA" id="ARBA00022679"/>
    </source>
</evidence>
<evidence type="ECO:0000256" key="13">
    <source>
        <dbReference type="ARBA" id="ARBA00023136"/>
    </source>
</evidence>
<dbReference type="PANTHER" id="PTHR10689">
    <property type="entry name" value="MICROSOMAL GLUTATHIONE S-TRANSFERASE 1"/>
    <property type="match status" value="1"/>
</dbReference>
<evidence type="ECO:0000313" key="20">
    <source>
        <dbReference type="Proteomes" id="UP001152888"/>
    </source>
</evidence>
<dbReference type="Proteomes" id="UP001152888">
    <property type="component" value="Unassembled WGS sequence"/>
</dbReference>
<dbReference type="EMBL" id="CAKOFQ010007968">
    <property type="protein sequence ID" value="CAH2010393.1"/>
    <property type="molecule type" value="Genomic_DNA"/>
</dbReference>
<accession>A0A9P0LNG3</accession>
<dbReference type="AlphaFoldDB" id="A0A9P0LNG3"/>
<evidence type="ECO:0000256" key="1">
    <source>
        <dbReference type="ARBA" id="ARBA00003701"/>
    </source>
</evidence>
<evidence type="ECO:0000256" key="9">
    <source>
        <dbReference type="ARBA" id="ARBA00022824"/>
    </source>
</evidence>
<evidence type="ECO:0000256" key="16">
    <source>
        <dbReference type="ARBA" id="ARBA00049385"/>
    </source>
</evidence>
<evidence type="ECO:0000256" key="7">
    <source>
        <dbReference type="ARBA" id="ARBA00022692"/>
    </source>
</evidence>
<dbReference type="InterPro" id="IPR001129">
    <property type="entry name" value="Membr-assoc_MAPEG"/>
</dbReference>
<evidence type="ECO:0000256" key="15">
    <source>
        <dbReference type="ARBA" id="ARBA00039397"/>
    </source>
</evidence>
<evidence type="ECO:0000256" key="8">
    <source>
        <dbReference type="ARBA" id="ARBA00022787"/>
    </source>
</evidence>
<evidence type="ECO:0000256" key="17">
    <source>
        <dbReference type="SAM" id="Phobius"/>
    </source>
</evidence>
<evidence type="ECO:0000256" key="11">
    <source>
        <dbReference type="ARBA" id="ARBA00022990"/>
    </source>
</evidence>
<evidence type="ECO:0000256" key="14">
    <source>
        <dbReference type="ARBA" id="ARBA00038540"/>
    </source>
</evidence>
<dbReference type="EC" id="2.5.1.18" evidence="5"/>
<comment type="similarity">
    <text evidence="4">Belongs to the MAPEG family.</text>
</comment>
<comment type="catalytic activity">
    <reaction evidence="16">
        <text>RX + glutathione = an S-substituted glutathione + a halide anion + H(+)</text>
        <dbReference type="Rhea" id="RHEA:16437"/>
        <dbReference type="ChEBI" id="CHEBI:15378"/>
        <dbReference type="ChEBI" id="CHEBI:16042"/>
        <dbReference type="ChEBI" id="CHEBI:17792"/>
        <dbReference type="ChEBI" id="CHEBI:57925"/>
        <dbReference type="ChEBI" id="CHEBI:90779"/>
        <dbReference type="EC" id="2.5.1.18"/>
    </reaction>
    <physiologicalReaction direction="left-to-right" evidence="16">
        <dbReference type="Rhea" id="RHEA:16438"/>
    </physiologicalReaction>
</comment>
<evidence type="ECO:0000256" key="2">
    <source>
        <dbReference type="ARBA" id="ARBA00004294"/>
    </source>
</evidence>
<dbReference type="InterPro" id="IPR040162">
    <property type="entry name" value="MGST1-like"/>
</dbReference>
<dbReference type="EMBL" id="CAKOFQ010007242">
    <property type="protein sequence ID" value="CAH1995881.1"/>
    <property type="molecule type" value="Genomic_DNA"/>
</dbReference>